<evidence type="ECO:0000313" key="2">
    <source>
        <dbReference type="EMBL" id="QJA83002.1"/>
    </source>
</evidence>
<sequence>MPTPRKGETRAAYIRRAIKIIKAEEPDKDMDAVLGKAYGMWNSHHGGKARVKRVRGK</sequence>
<protein>
    <submittedName>
        <fullName evidence="1">Uncharacterized protein</fullName>
    </submittedName>
</protein>
<reference evidence="1" key="1">
    <citation type="submission" date="2020-03" db="EMBL/GenBank/DDBJ databases">
        <title>The deep terrestrial virosphere.</title>
        <authorList>
            <person name="Holmfeldt K."/>
            <person name="Nilsson E."/>
            <person name="Simone D."/>
            <person name="Lopez-Fernandez M."/>
            <person name="Wu X."/>
            <person name="de Brujin I."/>
            <person name="Lundin D."/>
            <person name="Andersson A."/>
            <person name="Bertilsson S."/>
            <person name="Dopson M."/>
        </authorList>
    </citation>
    <scope>NUCLEOTIDE SEQUENCE</scope>
    <source>
        <strain evidence="2">MM415A00328</strain>
        <strain evidence="1">MM415B00308</strain>
    </source>
</reference>
<proteinExistence type="predicted"/>
<dbReference type="EMBL" id="MT141565">
    <property type="protein sequence ID" value="QJA67069.1"/>
    <property type="molecule type" value="Genomic_DNA"/>
</dbReference>
<dbReference type="AlphaFoldDB" id="A0A6M3JA13"/>
<name>A0A6M3JA13_9ZZZZ</name>
<dbReference type="EMBL" id="MT142501">
    <property type="protein sequence ID" value="QJA83002.1"/>
    <property type="molecule type" value="Genomic_DNA"/>
</dbReference>
<evidence type="ECO:0000313" key="1">
    <source>
        <dbReference type="EMBL" id="QJA67069.1"/>
    </source>
</evidence>
<organism evidence="1">
    <name type="scientific">viral metagenome</name>
    <dbReference type="NCBI Taxonomy" id="1070528"/>
    <lineage>
        <taxon>unclassified sequences</taxon>
        <taxon>metagenomes</taxon>
        <taxon>organismal metagenomes</taxon>
    </lineage>
</organism>
<gene>
    <name evidence="2" type="ORF">MM415A00328_0020</name>
    <name evidence="1" type="ORF">MM415B00308_0047</name>
</gene>
<accession>A0A6M3JA13</accession>